<dbReference type="AlphaFoldDB" id="A0AAU6WP77"/>
<accession>A0AAU6WP77</accession>
<gene>
    <name evidence="1" type="ORF">AAFP95_18260</name>
</gene>
<evidence type="ECO:0008006" key="3">
    <source>
        <dbReference type="Google" id="ProtNLM"/>
    </source>
</evidence>
<organism evidence="1 2">
    <name type="scientific">Chryseobacterium endophyticum</name>
    <dbReference type="NCBI Taxonomy" id="1854762"/>
    <lineage>
        <taxon>Bacteria</taxon>
        <taxon>Pseudomonadati</taxon>
        <taxon>Bacteroidota</taxon>
        <taxon>Flavobacteriia</taxon>
        <taxon>Flavobacteriales</taxon>
        <taxon>Weeksellaceae</taxon>
        <taxon>Chryseobacterium group</taxon>
        <taxon>Chryseobacterium</taxon>
    </lineage>
</organism>
<dbReference type="RefSeq" id="WP_294226325.1">
    <property type="nucleotide sequence ID" value="NZ_CP154834.1"/>
</dbReference>
<sequence>MKVIKVPADLPHAHHYHNILEMKDVSVVESCTFAHDTKKMMFLEDHMLLFVMEGTYRITIGNDEFDVNKFLLVT</sequence>
<evidence type="ECO:0000313" key="2">
    <source>
        <dbReference type="Proteomes" id="UP001463665"/>
    </source>
</evidence>
<name>A0AAU6WP77_9FLAO</name>
<keyword evidence="2" id="KW-1185">Reference proteome</keyword>
<dbReference type="EMBL" id="CP154834">
    <property type="protein sequence ID" value="XAO73642.1"/>
    <property type="molecule type" value="Genomic_DNA"/>
</dbReference>
<dbReference type="Proteomes" id="UP001463665">
    <property type="component" value="Chromosome"/>
</dbReference>
<evidence type="ECO:0000313" key="1">
    <source>
        <dbReference type="EMBL" id="XAO73642.1"/>
    </source>
</evidence>
<protein>
    <recommendedName>
        <fullName evidence="3">AraC-type arabinose-binding/dimerisation domain-containing protein</fullName>
    </recommendedName>
</protein>
<reference evidence="1 2" key="1">
    <citation type="submission" date="2024-04" db="EMBL/GenBank/DDBJ databases">
        <title>Genome sequencing and assembly of rice foliar adapted Chryseobacterium endophyticum OsEnb-ALM-A6.</title>
        <authorList>
            <person name="Kumar S."/>
            <person name="Javed M."/>
            <person name="Chouhan V."/>
            <person name="Charishma K."/>
            <person name="Patel A."/>
            <person name="Kumar M."/>
            <person name="Sahu K.P."/>
            <person name="Kumar A."/>
        </authorList>
    </citation>
    <scope>NUCLEOTIDE SEQUENCE [LARGE SCALE GENOMIC DNA]</scope>
    <source>
        <strain evidence="1 2">OsEnb-ALM-A6</strain>
    </source>
</reference>
<proteinExistence type="predicted"/>